<evidence type="ECO:0000256" key="11">
    <source>
        <dbReference type="SAM" id="Phobius"/>
    </source>
</evidence>
<dbReference type="PROSITE" id="PS50920">
    <property type="entry name" value="SOLCAR"/>
    <property type="match status" value="3"/>
</dbReference>
<evidence type="ECO:0000256" key="3">
    <source>
        <dbReference type="ARBA" id="ARBA00022692"/>
    </source>
</evidence>
<feature type="repeat" description="Solcar" evidence="9">
    <location>
        <begin position="221"/>
        <end position="309"/>
    </location>
</feature>
<dbReference type="InterPro" id="IPR002067">
    <property type="entry name" value="MCP"/>
</dbReference>
<dbReference type="PANTHER" id="PTHR45829:SF4">
    <property type="entry name" value="MITOCHONDRIAL CARRIER PROTEIN RIM2"/>
    <property type="match status" value="1"/>
</dbReference>
<evidence type="ECO:0000313" key="13">
    <source>
        <dbReference type="Proteomes" id="UP001210925"/>
    </source>
</evidence>
<dbReference type="InterPro" id="IPR023395">
    <property type="entry name" value="MCP_dom_sf"/>
</dbReference>
<keyword evidence="5" id="KW-0999">Mitochondrion inner membrane</keyword>
<dbReference type="EMBL" id="JADGKB010000109">
    <property type="protein sequence ID" value="KAJ3253450.1"/>
    <property type="molecule type" value="Genomic_DNA"/>
</dbReference>
<protein>
    <submittedName>
        <fullName evidence="12">Uncharacterized protein</fullName>
    </submittedName>
</protein>
<dbReference type="GO" id="GO:0005743">
    <property type="term" value="C:mitochondrial inner membrane"/>
    <property type="evidence" value="ECO:0007669"/>
    <property type="project" value="UniProtKB-SubCell"/>
</dbReference>
<organism evidence="12 13">
    <name type="scientific">Boothiomyces macroporosus</name>
    <dbReference type="NCBI Taxonomy" id="261099"/>
    <lineage>
        <taxon>Eukaryota</taxon>
        <taxon>Fungi</taxon>
        <taxon>Fungi incertae sedis</taxon>
        <taxon>Chytridiomycota</taxon>
        <taxon>Chytridiomycota incertae sedis</taxon>
        <taxon>Chytridiomycetes</taxon>
        <taxon>Rhizophydiales</taxon>
        <taxon>Terramycetaceae</taxon>
        <taxon>Boothiomyces</taxon>
    </lineage>
</organism>
<evidence type="ECO:0000256" key="10">
    <source>
        <dbReference type="RuleBase" id="RU000488"/>
    </source>
</evidence>
<feature type="repeat" description="Solcar" evidence="9">
    <location>
        <begin position="6"/>
        <end position="108"/>
    </location>
</feature>
<evidence type="ECO:0000256" key="2">
    <source>
        <dbReference type="ARBA" id="ARBA00022448"/>
    </source>
</evidence>
<comment type="subcellular location">
    <subcellularLocation>
        <location evidence="1">Mitochondrion inner membrane</location>
        <topology evidence="1">Multi-pass membrane protein</topology>
    </subcellularLocation>
</comment>
<keyword evidence="3 9" id="KW-0812">Transmembrane</keyword>
<dbReference type="GO" id="GO:0015218">
    <property type="term" value="F:pyrimidine nucleotide transmembrane transporter activity"/>
    <property type="evidence" value="ECO:0007669"/>
    <property type="project" value="InterPro"/>
</dbReference>
<dbReference type="SUPFAM" id="SSF103506">
    <property type="entry name" value="Mitochondrial carrier"/>
    <property type="match status" value="1"/>
</dbReference>
<name>A0AAD5UF27_9FUNG</name>
<sequence length="311" mass="34394">MTSSKHDFWVNFGAGGAAGLIGATITCPLEVVKTRLQSSFYRSQEVALQSRNPVRIAAHHMVGVVGILKNIYQTEGITALWKGLGPNLVGVVPARAVYFSVYNKGKAIYSKWNGEENSKVHMISAFTAGLATASFSNPIWLIKTRMQLQSEQVIKTGIVQYKNSFDCAVKVFKQEGIVGFYRGFSASMLGLGESTFQFVMYEYFKKNILVVKQKKDPDATLSVVETTVASATSKFIAAVTTYPHEVIRTRLRQTPQNGVRKYTGLVQCAKLIYREEGMIALYGGMAAHLMRVVPNAAILFVSYELIMSFIK</sequence>
<dbReference type="InterPro" id="IPR049562">
    <property type="entry name" value="SLC25A33/36-like"/>
</dbReference>
<evidence type="ECO:0000256" key="7">
    <source>
        <dbReference type="ARBA" id="ARBA00023128"/>
    </source>
</evidence>
<dbReference type="PRINTS" id="PR00926">
    <property type="entry name" value="MITOCARRIER"/>
</dbReference>
<dbReference type="InterPro" id="IPR018108">
    <property type="entry name" value="MCP_transmembrane"/>
</dbReference>
<dbReference type="Proteomes" id="UP001210925">
    <property type="component" value="Unassembled WGS sequence"/>
</dbReference>
<evidence type="ECO:0000256" key="4">
    <source>
        <dbReference type="ARBA" id="ARBA00022737"/>
    </source>
</evidence>
<dbReference type="Gene3D" id="1.50.40.10">
    <property type="entry name" value="Mitochondrial carrier domain"/>
    <property type="match status" value="2"/>
</dbReference>
<evidence type="ECO:0000256" key="9">
    <source>
        <dbReference type="PROSITE-ProRule" id="PRU00282"/>
    </source>
</evidence>
<feature type="transmembrane region" description="Helical" evidence="11">
    <location>
        <begin position="12"/>
        <end position="32"/>
    </location>
</feature>
<feature type="repeat" description="Solcar" evidence="9">
    <location>
        <begin position="116"/>
        <end position="207"/>
    </location>
</feature>
<reference evidence="12" key="1">
    <citation type="submission" date="2020-05" db="EMBL/GenBank/DDBJ databases">
        <title>Phylogenomic resolution of chytrid fungi.</title>
        <authorList>
            <person name="Stajich J.E."/>
            <person name="Amses K."/>
            <person name="Simmons R."/>
            <person name="Seto K."/>
            <person name="Myers J."/>
            <person name="Bonds A."/>
            <person name="Quandt C.A."/>
            <person name="Barry K."/>
            <person name="Liu P."/>
            <person name="Grigoriev I."/>
            <person name="Longcore J.E."/>
            <person name="James T.Y."/>
        </authorList>
    </citation>
    <scope>NUCLEOTIDE SEQUENCE</scope>
    <source>
        <strain evidence="12">PLAUS21</strain>
    </source>
</reference>
<evidence type="ECO:0000313" key="12">
    <source>
        <dbReference type="EMBL" id="KAJ3253450.1"/>
    </source>
</evidence>
<keyword evidence="4" id="KW-0677">Repeat</keyword>
<evidence type="ECO:0000256" key="5">
    <source>
        <dbReference type="ARBA" id="ARBA00022792"/>
    </source>
</evidence>
<evidence type="ECO:0000256" key="8">
    <source>
        <dbReference type="ARBA" id="ARBA00023136"/>
    </source>
</evidence>
<keyword evidence="8 9" id="KW-0472">Membrane</keyword>
<keyword evidence="7" id="KW-0496">Mitochondrion</keyword>
<dbReference type="Pfam" id="PF00153">
    <property type="entry name" value="Mito_carr"/>
    <property type="match status" value="3"/>
</dbReference>
<evidence type="ECO:0000256" key="1">
    <source>
        <dbReference type="ARBA" id="ARBA00004448"/>
    </source>
</evidence>
<dbReference type="AlphaFoldDB" id="A0AAD5UF27"/>
<proteinExistence type="inferred from homology"/>
<accession>A0AAD5UF27</accession>
<gene>
    <name evidence="12" type="ORF">HK103_000530</name>
</gene>
<keyword evidence="6 11" id="KW-1133">Transmembrane helix</keyword>
<comment type="similarity">
    <text evidence="10">Belongs to the mitochondrial carrier (TC 2.A.29) family.</text>
</comment>
<keyword evidence="13" id="KW-1185">Reference proteome</keyword>
<keyword evidence="2 10" id="KW-0813">Transport</keyword>
<comment type="caution">
    <text evidence="12">The sequence shown here is derived from an EMBL/GenBank/DDBJ whole genome shotgun (WGS) entry which is preliminary data.</text>
</comment>
<dbReference type="GO" id="GO:1990519">
    <property type="term" value="P:pyrimidine nucleotide import into mitochondrion"/>
    <property type="evidence" value="ECO:0007669"/>
    <property type="project" value="TreeGrafter"/>
</dbReference>
<evidence type="ECO:0000256" key="6">
    <source>
        <dbReference type="ARBA" id="ARBA00022989"/>
    </source>
</evidence>
<dbReference type="PANTHER" id="PTHR45829">
    <property type="entry name" value="MITOCHONDRIAL CARRIER PROTEIN RIM2"/>
    <property type="match status" value="1"/>
</dbReference>